<dbReference type="GO" id="GO:0051603">
    <property type="term" value="P:proteolysis involved in protein catabolic process"/>
    <property type="evidence" value="ECO:0007669"/>
    <property type="project" value="TreeGrafter"/>
</dbReference>
<keyword evidence="6" id="KW-0482">Metalloprotease</keyword>
<keyword evidence="2" id="KW-0645">Protease</keyword>
<organism evidence="9 10">
    <name type="scientific">Hwanghaeella grinnelliae</name>
    <dbReference type="NCBI Taxonomy" id="2500179"/>
    <lineage>
        <taxon>Bacteria</taxon>
        <taxon>Pseudomonadati</taxon>
        <taxon>Pseudomonadota</taxon>
        <taxon>Alphaproteobacteria</taxon>
        <taxon>Rhodospirillales</taxon>
        <taxon>Rhodospirillaceae</taxon>
        <taxon>Hwanghaeella</taxon>
    </lineage>
</organism>
<evidence type="ECO:0000256" key="6">
    <source>
        <dbReference type="ARBA" id="ARBA00023049"/>
    </source>
</evidence>
<dbReference type="EMBL" id="SADE01000002">
    <property type="protein sequence ID" value="RVU36217.1"/>
    <property type="molecule type" value="Genomic_DNA"/>
</dbReference>
<dbReference type="InterPro" id="IPR011990">
    <property type="entry name" value="TPR-like_helical_dom_sf"/>
</dbReference>
<proteinExistence type="predicted"/>
<dbReference type="InterPro" id="IPR051156">
    <property type="entry name" value="Mito/Outer_Membr_Metalloprot"/>
</dbReference>
<dbReference type="GO" id="GO:0046872">
    <property type="term" value="F:metal ion binding"/>
    <property type="evidence" value="ECO:0007669"/>
    <property type="project" value="UniProtKB-KW"/>
</dbReference>
<accession>A0A437QP50</accession>
<keyword evidence="4" id="KW-0378">Hydrolase</keyword>
<dbReference type="CDD" id="cd07324">
    <property type="entry name" value="M48C_Oma1-like"/>
    <property type="match status" value="1"/>
</dbReference>
<dbReference type="Pfam" id="PF01435">
    <property type="entry name" value="Peptidase_M48"/>
    <property type="match status" value="1"/>
</dbReference>
<evidence type="ECO:0000256" key="4">
    <source>
        <dbReference type="ARBA" id="ARBA00022801"/>
    </source>
</evidence>
<evidence type="ECO:0000256" key="1">
    <source>
        <dbReference type="ARBA" id="ARBA00001947"/>
    </source>
</evidence>
<evidence type="ECO:0000313" key="9">
    <source>
        <dbReference type="EMBL" id="RVU36217.1"/>
    </source>
</evidence>
<sequence length="515" mass="56660">MCSWRSWVRRSRAESRLAMRPWSTCRPVKSSGSICWAVSPAICAKPRRLPKLLICCWPTSRQRPRAATARDMIIPAKSRLWSTVAVFAVAVGLTACQTTGGDAYRAPINAAKTQTADDPDKDSGAPTDVSGDSVARDDGDSGITGSIDDYRIEDLSPGERPDISSDEASVWMIADRAERRAANAGNAIKDPALNAYVSDMVCKIAGDYCDDIRVYIVRVPDFNATMSPNGMMSVYSGLLLRARNEAQLATVLSHEIGHYLRRHSYQRMKDTIDKTNGLAFFQVFTAALGVPVVGSIATIATVGSLASFGRDSEREADGYGVLLMARAGFSPHEAPKIWENLDAELGDTPRSRSFFYASHPAISERQTMLRALADEVPIAGGGPGRIGTEEYREALSPHWESLLADEVSKRDYERTERLFDALIADGFRAGAVYYQKGEMYRQRGDEGDEDLALAAYHAATQFIDAPPEVFRARGQIFQRRGLNVEARESYAEYIRRNPEATDRKMIEFVIGGLGS</sequence>
<feature type="domain" description="Peptidase M48" evidence="8">
    <location>
        <begin position="191"/>
        <end position="371"/>
    </location>
</feature>
<evidence type="ECO:0000256" key="2">
    <source>
        <dbReference type="ARBA" id="ARBA00022670"/>
    </source>
</evidence>
<evidence type="ECO:0000256" key="7">
    <source>
        <dbReference type="SAM" id="MobiDB-lite"/>
    </source>
</evidence>
<evidence type="ECO:0000256" key="5">
    <source>
        <dbReference type="ARBA" id="ARBA00022833"/>
    </source>
</evidence>
<keyword evidence="3" id="KW-0479">Metal-binding</keyword>
<dbReference type="GO" id="GO:0016020">
    <property type="term" value="C:membrane"/>
    <property type="evidence" value="ECO:0007669"/>
    <property type="project" value="TreeGrafter"/>
</dbReference>
<feature type="region of interest" description="Disordered" evidence="7">
    <location>
        <begin position="112"/>
        <end position="163"/>
    </location>
</feature>
<dbReference type="AlphaFoldDB" id="A0A437QP50"/>
<evidence type="ECO:0000313" key="10">
    <source>
        <dbReference type="Proteomes" id="UP000287447"/>
    </source>
</evidence>
<dbReference type="InterPro" id="IPR001915">
    <property type="entry name" value="Peptidase_M48"/>
</dbReference>
<protein>
    <recommendedName>
        <fullName evidence="8">Peptidase M48 domain-containing protein</fullName>
    </recommendedName>
</protein>
<name>A0A437QP50_9PROT</name>
<dbReference type="PANTHER" id="PTHR22726:SF1">
    <property type="entry name" value="METALLOENDOPEPTIDASE OMA1, MITOCHONDRIAL"/>
    <property type="match status" value="1"/>
</dbReference>
<gene>
    <name evidence="9" type="ORF">EOI86_13425</name>
</gene>
<feature type="compositionally biased region" description="Basic and acidic residues" evidence="7">
    <location>
        <begin position="148"/>
        <end position="163"/>
    </location>
</feature>
<dbReference type="Proteomes" id="UP000287447">
    <property type="component" value="Unassembled WGS sequence"/>
</dbReference>
<dbReference type="Gene3D" id="1.25.40.10">
    <property type="entry name" value="Tetratricopeptide repeat domain"/>
    <property type="match status" value="1"/>
</dbReference>
<dbReference type="SUPFAM" id="SSF48452">
    <property type="entry name" value="TPR-like"/>
    <property type="match status" value="1"/>
</dbReference>
<dbReference type="PANTHER" id="PTHR22726">
    <property type="entry name" value="METALLOENDOPEPTIDASE OMA1"/>
    <property type="match status" value="1"/>
</dbReference>
<evidence type="ECO:0000256" key="3">
    <source>
        <dbReference type="ARBA" id="ARBA00022723"/>
    </source>
</evidence>
<comment type="caution">
    <text evidence="9">The sequence shown here is derived from an EMBL/GenBank/DDBJ whole genome shotgun (WGS) entry which is preliminary data.</text>
</comment>
<evidence type="ECO:0000259" key="8">
    <source>
        <dbReference type="Pfam" id="PF01435"/>
    </source>
</evidence>
<keyword evidence="10" id="KW-1185">Reference proteome</keyword>
<dbReference type="GO" id="GO:0004222">
    <property type="term" value="F:metalloendopeptidase activity"/>
    <property type="evidence" value="ECO:0007669"/>
    <property type="project" value="InterPro"/>
</dbReference>
<dbReference type="Gene3D" id="3.30.2010.10">
    <property type="entry name" value="Metalloproteases ('zincins'), catalytic domain"/>
    <property type="match status" value="1"/>
</dbReference>
<reference evidence="10" key="1">
    <citation type="submission" date="2019-01" db="EMBL/GenBank/DDBJ databases">
        <title>Gri0909 isolated from a small marine red alga.</title>
        <authorList>
            <person name="Kim J."/>
            <person name="Jeong S.E."/>
            <person name="Jeon C.O."/>
        </authorList>
    </citation>
    <scope>NUCLEOTIDE SEQUENCE [LARGE SCALE GENOMIC DNA]</scope>
    <source>
        <strain evidence="10">Gri0909</strain>
    </source>
</reference>
<keyword evidence="5" id="KW-0862">Zinc</keyword>
<comment type="cofactor">
    <cofactor evidence="1">
        <name>Zn(2+)</name>
        <dbReference type="ChEBI" id="CHEBI:29105"/>
    </cofactor>
</comment>